<accession>L7LPM8</accession>
<dbReference type="RefSeq" id="WP_006897390.1">
    <property type="nucleotide sequence ID" value="NZ_BANU01000027.1"/>
</dbReference>
<dbReference type="AlphaFoldDB" id="L7LPM8"/>
<protein>
    <submittedName>
        <fullName evidence="1">Uncharacterized protein</fullName>
    </submittedName>
</protein>
<name>L7LPM8_9ACTN</name>
<evidence type="ECO:0000313" key="1">
    <source>
        <dbReference type="EMBL" id="GAC61988.1"/>
    </source>
</evidence>
<keyword evidence="2" id="KW-1185">Reference proteome</keyword>
<dbReference type="Proteomes" id="UP000035083">
    <property type="component" value="Unassembled WGS sequence"/>
</dbReference>
<proteinExistence type="predicted"/>
<comment type="caution">
    <text evidence="1">The sequence shown here is derived from an EMBL/GenBank/DDBJ whole genome shotgun (WGS) entry which is preliminary data.</text>
</comment>
<dbReference type="EMBL" id="BANU01000027">
    <property type="protein sequence ID" value="GAC61988.1"/>
    <property type="molecule type" value="Genomic_DNA"/>
</dbReference>
<reference evidence="1 2" key="1">
    <citation type="submission" date="2012-12" db="EMBL/GenBank/DDBJ databases">
        <title>Whole genome shotgun sequence of Gordonia sihwensis NBRC 108236.</title>
        <authorList>
            <person name="Yoshida I."/>
            <person name="Hosoyama A."/>
            <person name="Tsuchikane K."/>
            <person name="Ando Y."/>
            <person name="Baba S."/>
            <person name="Ohji S."/>
            <person name="Hamada M."/>
            <person name="Tamura T."/>
            <person name="Yamazoe A."/>
            <person name="Yamazaki S."/>
            <person name="Fujita N."/>
        </authorList>
    </citation>
    <scope>NUCLEOTIDE SEQUENCE [LARGE SCALE GENOMIC DNA]</scope>
    <source>
        <strain evidence="1 2">NBRC 108236</strain>
    </source>
</reference>
<sequence length="56" mass="6163">MGSSSGSVQWHEVPIIGDLGVAFAQSDFYNSVWLPVWDGFAMGVNAVLGQEILWHR</sequence>
<organism evidence="1 2">
    <name type="scientific">Gordonia sihwensis NBRC 108236</name>
    <dbReference type="NCBI Taxonomy" id="1223544"/>
    <lineage>
        <taxon>Bacteria</taxon>
        <taxon>Bacillati</taxon>
        <taxon>Actinomycetota</taxon>
        <taxon>Actinomycetes</taxon>
        <taxon>Mycobacteriales</taxon>
        <taxon>Gordoniaceae</taxon>
        <taxon>Gordonia</taxon>
    </lineage>
</organism>
<evidence type="ECO:0000313" key="2">
    <source>
        <dbReference type="Proteomes" id="UP000035083"/>
    </source>
</evidence>
<gene>
    <name evidence="1" type="ORF">GSI01S_27_00370</name>
</gene>